<dbReference type="EMBL" id="ADFP01000043">
    <property type="protein sequence ID" value="EFB91406.1"/>
    <property type="molecule type" value="Genomic_DNA"/>
</dbReference>
<dbReference type="Proteomes" id="UP000006462">
    <property type="component" value="Unassembled WGS sequence"/>
</dbReference>
<sequence length="40" mass="4430">MNFKGIVFARHKGTSVFVLPPLRRKSSASSADKDECFNST</sequence>
<organism evidence="1 2">
    <name type="scientific">Pyramidobacter piscolens W5455</name>
    <dbReference type="NCBI Taxonomy" id="352165"/>
    <lineage>
        <taxon>Bacteria</taxon>
        <taxon>Thermotogati</taxon>
        <taxon>Synergistota</taxon>
        <taxon>Synergistia</taxon>
        <taxon>Synergistales</taxon>
        <taxon>Dethiosulfovibrionaceae</taxon>
        <taxon>Pyramidobacter</taxon>
    </lineage>
</organism>
<name>A0ABP2HWE7_9BACT</name>
<evidence type="ECO:0000313" key="2">
    <source>
        <dbReference type="Proteomes" id="UP000006462"/>
    </source>
</evidence>
<accession>A0ABP2HWE7</accession>
<protein>
    <submittedName>
        <fullName evidence="1">Uncharacterized protein</fullName>
    </submittedName>
</protein>
<evidence type="ECO:0000313" key="1">
    <source>
        <dbReference type="EMBL" id="EFB91406.1"/>
    </source>
</evidence>
<proteinExistence type="predicted"/>
<keyword evidence="2" id="KW-1185">Reference proteome</keyword>
<reference evidence="1 2" key="1">
    <citation type="submission" date="2009-12" db="EMBL/GenBank/DDBJ databases">
        <authorList>
            <person name="Shrivastava S."/>
            <person name="Madupu R."/>
            <person name="Durkin A.S."/>
            <person name="Torralba M."/>
            <person name="Methe B."/>
            <person name="Sutton G.G."/>
            <person name="Strausberg R.L."/>
            <person name="Nelson K.E."/>
        </authorList>
    </citation>
    <scope>NUCLEOTIDE SEQUENCE [LARGE SCALE GENOMIC DNA]</scope>
    <source>
        <strain evidence="1 2">W5455</strain>
    </source>
</reference>
<gene>
    <name evidence="1" type="ORF">HMPREF7215_0466</name>
</gene>
<comment type="caution">
    <text evidence="1">The sequence shown here is derived from an EMBL/GenBank/DDBJ whole genome shotgun (WGS) entry which is preliminary data.</text>
</comment>